<comment type="caution">
    <text evidence="1">The sequence shown here is derived from an EMBL/GenBank/DDBJ whole genome shotgun (WGS) entry which is preliminary data.</text>
</comment>
<reference evidence="1" key="1">
    <citation type="submission" date="2022-07" db="EMBL/GenBank/DDBJ databases">
        <title>Phylogenomic reconstructions and comparative analyses of Kickxellomycotina fungi.</title>
        <authorList>
            <person name="Reynolds N.K."/>
            <person name="Stajich J.E."/>
            <person name="Barry K."/>
            <person name="Grigoriev I.V."/>
            <person name="Crous P."/>
            <person name="Smith M.E."/>
        </authorList>
    </citation>
    <scope>NUCLEOTIDE SEQUENCE</scope>
    <source>
        <strain evidence="1">CBS 109366</strain>
    </source>
</reference>
<gene>
    <name evidence="1" type="primary">PRE4</name>
    <name evidence="1" type="ORF">IWQ57_000915</name>
</gene>
<protein>
    <submittedName>
        <fullName evidence="1">Proteasome subunit beta type-7</fullName>
        <ecNumber evidence="1">3.4.25.1</ecNumber>
    </submittedName>
</protein>
<dbReference type="EC" id="3.4.25.1" evidence="1"/>
<feature type="non-terminal residue" evidence="1">
    <location>
        <position position="1"/>
    </location>
</feature>
<evidence type="ECO:0000313" key="1">
    <source>
        <dbReference type="EMBL" id="KAJ2774234.1"/>
    </source>
</evidence>
<dbReference type="Proteomes" id="UP001140234">
    <property type="component" value="Unassembled WGS sequence"/>
</dbReference>
<name>A0ACC1K658_9FUNG</name>
<proteinExistence type="predicted"/>
<evidence type="ECO:0000313" key="2">
    <source>
        <dbReference type="Proteomes" id="UP001140234"/>
    </source>
</evidence>
<keyword evidence="2" id="KW-1185">Reference proteome</keyword>
<accession>A0ACC1K658</accession>
<organism evidence="1 2">
    <name type="scientific">Coemansia nantahalensis</name>
    <dbReference type="NCBI Taxonomy" id="2789366"/>
    <lineage>
        <taxon>Eukaryota</taxon>
        <taxon>Fungi</taxon>
        <taxon>Fungi incertae sedis</taxon>
        <taxon>Zoopagomycota</taxon>
        <taxon>Kickxellomycotina</taxon>
        <taxon>Kickxellomycetes</taxon>
        <taxon>Kickxellales</taxon>
        <taxon>Kickxellaceae</taxon>
        <taxon>Coemansia</taxon>
    </lineage>
</organism>
<keyword evidence="1" id="KW-0647">Proteasome</keyword>
<keyword evidence="1" id="KW-0378">Hydrolase</keyword>
<dbReference type="EMBL" id="JANBUJ010000121">
    <property type="protein sequence ID" value="KAJ2774234.1"/>
    <property type="molecule type" value="Genomic_DNA"/>
</dbReference>
<sequence length="58" mass="6652">EEAVAIMDDCMRVLYYRDCRAFNRIRRAKVTAQGVEISEPYALQTNWSYAESIVGYGA</sequence>